<reference evidence="2" key="1">
    <citation type="submission" date="2018-11" db="EMBL/GenBank/DDBJ databases">
        <authorList>
            <person name="Grassa J C."/>
        </authorList>
    </citation>
    <scope>NUCLEOTIDE SEQUENCE [LARGE SCALE GENOMIC DNA]</scope>
</reference>
<dbReference type="Gramene" id="evm.model.03.1131">
    <property type="protein sequence ID" value="cds.evm.model.03.1131"/>
    <property type="gene ID" value="evm.TU.03.1131"/>
</dbReference>
<proteinExistence type="predicted"/>
<keyword evidence="3" id="KW-1185">Reference proteome</keyword>
<accession>A0A803P435</accession>
<feature type="region of interest" description="Disordered" evidence="1">
    <location>
        <begin position="86"/>
        <end position="154"/>
    </location>
</feature>
<evidence type="ECO:0000313" key="2">
    <source>
        <dbReference type="EnsemblPlants" id="cds.evm.model.03.1131"/>
    </source>
</evidence>
<feature type="compositionally biased region" description="Basic and acidic residues" evidence="1">
    <location>
        <begin position="26"/>
        <end position="35"/>
    </location>
</feature>
<evidence type="ECO:0000256" key="1">
    <source>
        <dbReference type="SAM" id="MobiDB-lite"/>
    </source>
</evidence>
<dbReference type="EnsemblPlants" id="evm.model.03.1131">
    <property type="protein sequence ID" value="cds.evm.model.03.1131"/>
    <property type="gene ID" value="evm.TU.03.1131"/>
</dbReference>
<name>A0A803P435_CANSA</name>
<dbReference type="EMBL" id="UZAU01000286">
    <property type="status" value="NOT_ANNOTATED_CDS"/>
    <property type="molecule type" value="Genomic_DNA"/>
</dbReference>
<evidence type="ECO:0000313" key="3">
    <source>
        <dbReference type="Proteomes" id="UP000596661"/>
    </source>
</evidence>
<protein>
    <submittedName>
        <fullName evidence="2">Uncharacterized protein</fullName>
    </submittedName>
</protein>
<feature type="compositionally biased region" description="Polar residues" evidence="1">
    <location>
        <begin position="105"/>
        <end position="135"/>
    </location>
</feature>
<organism evidence="2 3">
    <name type="scientific">Cannabis sativa</name>
    <name type="common">Hemp</name>
    <name type="synonym">Marijuana</name>
    <dbReference type="NCBI Taxonomy" id="3483"/>
    <lineage>
        <taxon>Eukaryota</taxon>
        <taxon>Viridiplantae</taxon>
        <taxon>Streptophyta</taxon>
        <taxon>Embryophyta</taxon>
        <taxon>Tracheophyta</taxon>
        <taxon>Spermatophyta</taxon>
        <taxon>Magnoliopsida</taxon>
        <taxon>eudicotyledons</taxon>
        <taxon>Gunneridae</taxon>
        <taxon>Pentapetalae</taxon>
        <taxon>rosids</taxon>
        <taxon>fabids</taxon>
        <taxon>Rosales</taxon>
        <taxon>Cannabaceae</taxon>
        <taxon>Cannabis</taxon>
    </lineage>
</organism>
<dbReference type="Proteomes" id="UP000596661">
    <property type="component" value="Chromosome 3"/>
</dbReference>
<feature type="region of interest" description="Disordered" evidence="1">
    <location>
        <begin position="1"/>
        <end position="62"/>
    </location>
</feature>
<reference evidence="2" key="2">
    <citation type="submission" date="2021-03" db="UniProtKB">
        <authorList>
            <consortium name="EnsemblPlants"/>
        </authorList>
    </citation>
    <scope>IDENTIFICATION</scope>
</reference>
<feature type="compositionally biased region" description="Polar residues" evidence="1">
    <location>
        <begin position="144"/>
        <end position="154"/>
    </location>
</feature>
<dbReference type="AlphaFoldDB" id="A0A803P435"/>
<sequence length="154" mass="16557">MLLLSLRGNKRKPRPKSQLGSQPFDTRLKIRDSTKTRLTHGGGSSGVAKMGAPPNIVADNREPMITSNKEDFREGMVLPKSSAMLKCANTAPPHGRGDKRAKHSTPGNSESSTAGSLPDGNQQTPLSTKPPINNANDRKFVLVTPNSLTKMNSK</sequence>